<dbReference type="AlphaFoldDB" id="A0A2S3ZT95"/>
<protein>
    <submittedName>
        <fullName evidence="1">Uncharacterized protein</fullName>
    </submittedName>
</protein>
<dbReference type="EMBL" id="PPXC01000013">
    <property type="protein sequence ID" value="POH72486.1"/>
    <property type="molecule type" value="Genomic_DNA"/>
</dbReference>
<accession>A0A2S3ZT95</accession>
<reference evidence="1 2" key="1">
    <citation type="submission" date="2018-01" db="EMBL/GenBank/DDBJ databases">
        <title>Arthrobacter sp. nov., from glaciers in China.</title>
        <authorList>
            <person name="Liu Q."/>
            <person name="Xin Y.-H."/>
        </authorList>
    </citation>
    <scope>NUCLEOTIDE SEQUENCE [LARGE SCALE GENOMIC DNA]</scope>
    <source>
        <strain evidence="1 2">HLT2-12-2</strain>
    </source>
</reference>
<keyword evidence="2" id="KW-1185">Reference proteome</keyword>
<dbReference type="Proteomes" id="UP000237061">
    <property type="component" value="Unassembled WGS sequence"/>
</dbReference>
<comment type="caution">
    <text evidence="1">The sequence shown here is derived from an EMBL/GenBank/DDBJ whole genome shotgun (WGS) entry which is preliminary data.</text>
</comment>
<organism evidence="1 2">
    <name type="scientific">Arthrobacter glacialis</name>
    <dbReference type="NCBI Taxonomy" id="1664"/>
    <lineage>
        <taxon>Bacteria</taxon>
        <taxon>Bacillati</taxon>
        <taxon>Actinomycetota</taxon>
        <taxon>Actinomycetes</taxon>
        <taxon>Micrococcales</taxon>
        <taxon>Micrococcaceae</taxon>
        <taxon>Arthrobacter</taxon>
    </lineage>
</organism>
<evidence type="ECO:0000313" key="1">
    <source>
        <dbReference type="EMBL" id="POH72486.1"/>
    </source>
</evidence>
<gene>
    <name evidence="1" type="ORF">CVS27_15255</name>
</gene>
<sequence length="59" mass="6609">MEAFIILEEAKEETPAPPMTCMPKIPPMTANARAIIPPQRRKDPIVGMLLGMRMVKSFL</sequence>
<proteinExistence type="predicted"/>
<evidence type="ECO:0000313" key="2">
    <source>
        <dbReference type="Proteomes" id="UP000237061"/>
    </source>
</evidence>
<name>A0A2S3ZT95_ARTGL</name>